<evidence type="ECO:0000313" key="3">
    <source>
        <dbReference type="Proteomes" id="UP000747399"/>
    </source>
</evidence>
<name>A0A8J4ATU0_9CHLO</name>
<feature type="region of interest" description="Disordered" evidence="1">
    <location>
        <begin position="98"/>
        <end position="117"/>
    </location>
</feature>
<keyword evidence="3" id="KW-1185">Reference proteome</keyword>
<accession>A0A8J4ATU0</accession>
<gene>
    <name evidence="2" type="ORF">Vafri_3621</name>
</gene>
<evidence type="ECO:0000256" key="1">
    <source>
        <dbReference type="SAM" id="MobiDB-lite"/>
    </source>
</evidence>
<sequence length="117" mass="13083">FADLNMDLGVVHTNVQLSQKADRLWTRQQISQEQQRNILQLPLRECRIHRAPTNMNALVQVLLVLPGFLPSAVDIRVPSTCSGITFLLKAPLTLQVSKHVPSRGSRDEQGNEGRTTC</sequence>
<organism evidence="2 3">
    <name type="scientific">Volvox africanus</name>
    <dbReference type="NCBI Taxonomy" id="51714"/>
    <lineage>
        <taxon>Eukaryota</taxon>
        <taxon>Viridiplantae</taxon>
        <taxon>Chlorophyta</taxon>
        <taxon>core chlorophytes</taxon>
        <taxon>Chlorophyceae</taxon>
        <taxon>CS clade</taxon>
        <taxon>Chlamydomonadales</taxon>
        <taxon>Volvocaceae</taxon>
        <taxon>Volvox</taxon>
    </lineage>
</organism>
<protein>
    <submittedName>
        <fullName evidence="2">Uncharacterized protein</fullName>
    </submittedName>
</protein>
<proteinExistence type="predicted"/>
<feature type="non-terminal residue" evidence="2">
    <location>
        <position position="1"/>
    </location>
</feature>
<evidence type="ECO:0000313" key="2">
    <source>
        <dbReference type="EMBL" id="GIL46696.1"/>
    </source>
</evidence>
<dbReference type="Proteomes" id="UP000747399">
    <property type="component" value="Unassembled WGS sequence"/>
</dbReference>
<comment type="caution">
    <text evidence="2">The sequence shown here is derived from an EMBL/GenBank/DDBJ whole genome shotgun (WGS) entry which is preliminary data.</text>
</comment>
<dbReference type="AlphaFoldDB" id="A0A8J4ATU0"/>
<dbReference type="EMBL" id="BNCO01000004">
    <property type="protein sequence ID" value="GIL46696.1"/>
    <property type="molecule type" value="Genomic_DNA"/>
</dbReference>
<reference evidence="2" key="1">
    <citation type="journal article" date="2021" name="Proc. Natl. Acad. Sci. U.S.A.">
        <title>Three genomes in the algal genus Volvox reveal the fate of a haploid sex-determining region after a transition to homothallism.</title>
        <authorList>
            <person name="Yamamoto K."/>
            <person name="Hamaji T."/>
            <person name="Kawai-Toyooka H."/>
            <person name="Matsuzaki R."/>
            <person name="Takahashi F."/>
            <person name="Nishimura Y."/>
            <person name="Kawachi M."/>
            <person name="Noguchi H."/>
            <person name="Minakuchi Y."/>
            <person name="Umen J.G."/>
            <person name="Toyoda A."/>
            <person name="Nozaki H."/>
        </authorList>
    </citation>
    <scope>NUCLEOTIDE SEQUENCE</scope>
    <source>
        <strain evidence="2">NIES-3780</strain>
    </source>
</reference>